<dbReference type="PROSITE" id="PS50262">
    <property type="entry name" value="G_PROTEIN_RECEP_F1_2"/>
    <property type="match status" value="1"/>
</dbReference>
<dbReference type="Ensembl" id="ENSELUT00000004099.3">
    <property type="protein sequence ID" value="ENSELUP00000009292.2"/>
    <property type="gene ID" value="ENSELUG00000009855.3"/>
</dbReference>
<evidence type="ECO:0000256" key="5">
    <source>
        <dbReference type="ARBA" id="ARBA00023040"/>
    </source>
</evidence>
<dbReference type="OrthoDB" id="6163051at2759"/>
<dbReference type="InParanoid" id="A0A3P8XXZ0"/>
<dbReference type="GO" id="GO:0005886">
    <property type="term" value="C:plasma membrane"/>
    <property type="evidence" value="ECO:0007669"/>
    <property type="project" value="UniProtKB-SubCell"/>
</dbReference>
<keyword evidence="2" id="KW-1003">Cell membrane</keyword>
<reference evidence="14" key="4">
    <citation type="submission" date="2025-09" db="UniProtKB">
        <authorList>
            <consortium name="Ensembl"/>
        </authorList>
    </citation>
    <scope>IDENTIFICATION</scope>
</reference>
<evidence type="ECO:0000256" key="4">
    <source>
        <dbReference type="ARBA" id="ARBA00022989"/>
    </source>
</evidence>
<evidence type="ECO:0000256" key="9">
    <source>
        <dbReference type="ARBA" id="ARBA00023224"/>
    </source>
</evidence>
<keyword evidence="7" id="KW-1015">Disulfide bond</keyword>
<protein>
    <recommendedName>
        <fullName evidence="13">G-protein coupled receptors family 1 profile domain-containing protein</fullName>
    </recommendedName>
</protein>
<evidence type="ECO:0000256" key="12">
    <source>
        <dbReference type="SAM" id="Phobius"/>
    </source>
</evidence>
<name>A0A3P8XXZ0_ESOLU</name>
<dbReference type="GO" id="GO:0045028">
    <property type="term" value="F:G protein-coupled purinergic nucleotide receptor activity"/>
    <property type="evidence" value="ECO:0007669"/>
    <property type="project" value="InterPro"/>
</dbReference>
<dbReference type="Pfam" id="PF00001">
    <property type="entry name" value="7tm_1"/>
    <property type="match status" value="1"/>
</dbReference>
<evidence type="ECO:0000259" key="13">
    <source>
        <dbReference type="PROSITE" id="PS50262"/>
    </source>
</evidence>
<dbReference type="PROSITE" id="PS00237">
    <property type="entry name" value="G_PROTEIN_RECEP_F1_1"/>
    <property type="match status" value="1"/>
</dbReference>
<reference evidence="15" key="1">
    <citation type="journal article" date="2014" name="PLoS ONE">
        <title>The genome and linkage map of the northern pike (Esox lucius): conserved synteny revealed between the salmonid sister group and the Neoteleostei.</title>
        <authorList>
            <person name="Rondeau E.B."/>
            <person name="Minkley D.R."/>
            <person name="Leong J.S."/>
            <person name="Messmer A.M."/>
            <person name="Jantzen J.R."/>
            <person name="von Schalburg K.R."/>
            <person name="Lemon C."/>
            <person name="Bird N.H."/>
            <person name="Koop B.F."/>
        </authorList>
    </citation>
    <scope>NUCLEOTIDE SEQUENCE</scope>
</reference>
<dbReference type="Bgee" id="ENSELUG00000009855">
    <property type="expression patterns" value="Expressed in head kidney and 2 other cell types or tissues"/>
</dbReference>
<evidence type="ECO:0000313" key="14">
    <source>
        <dbReference type="Ensembl" id="ENSELUP00000009292.2"/>
    </source>
</evidence>
<evidence type="ECO:0000256" key="3">
    <source>
        <dbReference type="ARBA" id="ARBA00022692"/>
    </source>
</evidence>
<dbReference type="Proteomes" id="UP000265140">
    <property type="component" value="Chromosome 1"/>
</dbReference>
<evidence type="ECO:0000256" key="1">
    <source>
        <dbReference type="ARBA" id="ARBA00004651"/>
    </source>
</evidence>
<comment type="subcellular location">
    <subcellularLocation>
        <location evidence="1">Cell membrane</location>
        <topology evidence="1">Multi-pass membrane protein</topology>
    </subcellularLocation>
</comment>
<evidence type="ECO:0000256" key="10">
    <source>
        <dbReference type="RuleBase" id="RU000688"/>
    </source>
</evidence>
<dbReference type="PANTHER" id="PTHR24233">
    <property type="entry name" value="P2Y PURINOCEPTOR-RELATED G-PROTEIN COUPLED RECEPTOR"/>
    <property type="match status" value="1"/>
</dbReference>
<keyword evidence="4 12" id="KW-1133">Transmembrane helix</keyword>
<evidence type="ECO:0000256" key="11">
    <source>
        <dbReference type="SAM" id="MobiDB-lite"/>
    </source>
</evidence>
<dbReference type="PRINTS" id="PR00237">
    <property type="entry name" value="GPCRRHODOPSN"/>
</dbReference>
<evidence type="ECO:0000256" key="8">
    <source>
        <dbReference type="ARBA" id="ARBA00023170"/>
    </source>
</evidence>
<sequence length="332" mass="37920">MNFFYSISSLYLMLFIPALIINGIAVWVCIHLHSTSTFIVYLKNLVAADLLLTLTIPLKATNYMHFAPLTLKAFSCRYSDVIFYLCMNMSILLLALISLDRFFKIVKPCGRLLGQKLVFGKVMCAFFWVGLLASEVIPTIILTNQYLNNSSNNSCMEMKSLAGRNLHQVVVVINNTIFWVVCVLIFFCYICLARQVFQSYRKSGSRNYKGMHKTKVRVFLVLAVFLVCFVPYHALRIPYTLLQVKKESTCTKSTLRISKEITLWISTTNVCLDPLIYFFLCKSFRSTLFKTIHLSSGTCIWIHRRTSDPNTGSRAKEDSDSLLPSNIVHETV</sequence>
<evidence type="ECO:0000313" key="15">
    <source>
        <dbReference type="Proteomes" id="UP000265140"/>
    </source>
</evidence>
<keyword evidence="8 10" id="KW-0675">Receptor</keyword>
<dbReference type="GeneTree" id="ENSGT01110000267167"/>
<keyword evidence="3 10" id="KW-0812">Transmembrane</keyword>
<reference evidence="14" key="3">
    <citation type="submission" date="2025-08" db="UniProtKB">
        <authorList>
            <consortium name="Ensembl"/>
        </authorList>
    </citation>
    <scope>IDENTIFICATION</scope>
</reference>
<keyword evidence="5 10" id="KW-0297">G-protein coupled receptor</keyword>
<feature type="transmembrane region" description="Helical" evidence="12">
    <location>
        <begin position="42"/>
        <end position="61"/>
    </location>
</feature>
<feature type="transmembrane region" description="Helical" evidence="12">
    <location>
        <begin position="261"/>
        <end position="280"/>
    </location>
</feature>
<feature type="region of interest" description="Disordered" evidence="11">
    <location>
        <begin position="307"/>
        <end position="332"/>
    </location>
</feature>
<dbReference type="PRINTS" id="PR01157">
    <property type="entry name" value="P2YPURNOCPTR"/>
</dbReference>
<keyword evidence="15" id="KW-1185">Reference proteome</keyword>
<keyword evidence="9 10" id="KW-0807">Transducer</keyword>
<dbReference type="Gene3D" id="1.20.1070.10">
    <property type="entry name" value="Rhodopsin 7-helix transmembrane proteins"/>
    <property type="match status" value="1"/>
</dbReference>
<feature type="transmembrane region" description="Helical" evidence="12">
    <location>
        <begin position="176"/>
        <end position="197"/>
    </location>
</feature>
<dbReference type="SUPFAM" id="SSF81321">
    <property type="entry name" value="Family A G protein-coupled receptor-like"/>
    <property type="match status" value="1"/>
</dbReference>
<dbReference type="InterPro" id="IPR008109">
    <property type="entry name" value="P2Y13_rcpt"/>
</dbReference>
<feature type="domain" description="G-protein coupled receptors family 1 profile" evidence="13">
    <location>
        <begin position="21"/>
        <end position="277"/>
    </location>
</feature>
<proteinExistence type="inferred from homology"/>
<accession>A0A3P8XXZ0</accession>
<dbReference type="PRINTS" id="PR01735">
    <property type="entry name" value="P2Y13PRNCPTR"/>
</dbReference>
<dbReference type="InterPro" id="IPR017452">
    <property type="entry name" value="GPCR_Rhodpsn_7TM"/>
</dbReference>
<feature type="transmembrane region" description="Helical" evidence="12">
    <location>
        <begin position="12"/>
        <end position="30"/>
    </location>
</feature>
<dbReference type="InterPro" id="IPR000276">
    <property type="entry name" value="GPCR_Rhodpsn"/>
</dbReference>
<feature type="transmembrane region" description="Helical" evidence="12">
    <location>
        <begin position="218"/>
        <end position="235"/>
    </location>
</feature>
<evidence type="ECO:0000256" key="2">
    <source>
        <dbReference type="ARBA" id="ARBA00022475"/>
    </source>
</evidence>
<evidence type="ECO:0000256" key="7">
    <source>
        <dbReference type="ARBA" id="ARBA00023157"/>
    </source>
</evidence>
<feature type="transmembrane region" description="Helical" evidence="12">
    <location>
        <begin position="81"/>
        <end position="99"/>
    </location>
</feature>
<evidence type="ECO:0000256" key="6">
    <source>
        <dbReference type="ARBA" id="ARBA00023136"/>
    </source>
</evidence>
<dbReference type="AlphaFoldDB" id="A0A3P8XXZ0"/>
<organism evidence="14 15">
    <name type="scientific">Esox lucius</name>
    <name type="common">Northern pike</name>
    <dbReference type="NCBI Taxonomy" id="8010"/>
    <lineage>
        <taxon>Eukaryota</taxon>
        <taxon>Metazoa</taxon>
        <taxon>Chordata</taxon>
        <taxon>Craniata</taxon>
        <taxon>Vertebrata</taxon>
        <taxon>Euteleostomi</taxon>
        <taxon>Actinopterygii</taxon>
        <taxon>Neopterygii</taxon>
        <taxon>Teleostei</taxon>
        <taxon>Protacanthopterygii</taxon>
        <taxon>Esociformes</taxon>
        <taxon>Esocidae</taxon>
        <taxon>Esox</taxon>
    </lineage>
</organism>
<dbReference type="PANTHER" id="PTHR24233:SF10">
    <property type="entry name" value="P2Y PURINOCEPTOR 13"/>
    <property type="match status" value="1"/>
</dbReference>
<reference evidence="14" key="2">
    <citation type="submission" date="2020-02" db="EMBL/GenBank/DDBJ databases">
        <title>Esox lucius (northern pike) genome, fEsoLuc1, primary haplotype.</title>
        <authorList>
            <person name="Myers G."/>
            <person name="Karagic N."/>
            <person name="Meyer A."/>
            <person name="Pippel M."/>
            <person name="Reichard M."/>
            <person name="Winkler S."/>
            <person name="Tracey A."/>
            <person name="Sims Y."/>
            <person name="Howe K."/>
            <person name="Rhie A."/>
            <person name="Formenti G."/>
            <person name="Durbin R."/>
            <person name="Fedrigo O."/>
            <person name="Jarvis E.D."/>
        </authorList>
    </citation>
    <scope>NUCLEOTIDE SEQUENCE [LARGE SCALE GENOMIC DNA]</scope>
</reference>
<gene>
    <name evidence="14" type="primary">P2RY13</name>
</gene>
<feature type="transmembrane region" description="Helical" evidence="12">
    <location>
        <begin position="119"/>
        <end position="141"/>
    </location>
</feature>
<comment type="similarity">
    <text evidence="10">Belongs to the G-protein coupled receptor 1 family.</text>
</comment>
<keyword evidence="6 12" id="KW-0472">Membrane</keyword>